<keyword evidence="3" id="KW-1185">Reference proteome</keyword>
<dbReference type="GO" id="GO:0003723">
    <property type="term" value="F:RNA binding"/>
    <property type="evidence" value="ECO:0007669"/>
    <property type="project" value="InterPro"/>
</dbReference>
<dbReference type="InterPro" id="IPR011990">
    <property type="entry name" value="TPR-like_helical_dom_sf"/>
</dbReference>
<evidence type="ECO:0000313" key="2">
    <source>
        <dbReference type="EMBL" id="KAF9626518.1"/>
    </source>
</evidence>
<evidence type="ECO:0000313" key="3">
    <source>
        <dbReference type="Proteomes" id="UP000631114"/>
    </source>
</evidence>
<keyword evidence="1" id="KW-0677">Repeat</keyword>
<dbReference type="GO" id="GO:0009451">
    <property type="term" value="P:RNA modification"/>
    <property type="evidence" value="ECO:0007669"/>
    <property type="project" value="InterPro"/>
</dbReference>
<dbReference type="EMBL" id="JADFTS010000001">
    <property type="protein sequence ID" value="KAF9626518.1"/>
    <property type="molecule type" value="Genomic_DNA"/>
</dbReference>
<gene>
    <name evidence="2" type="ORF">IFM89_034452</name>
</gene>
<dbReference type="InterPro" id="IPR046848">
    <property type="entry name" value="E_motif"/>
</dbReference>
<evidence type="ECO:0008006" key="4">
    <source>
        <dbReference type="Google" id="ProtNLM"/>
    </source>
</evidence>
<dbReference type="Pfam" id="PF20431">
    <property type="entry name" value="E_motif"/>
    <property type="match status" value="1"/>
</dbReference>
<organism evidence="2 3">
    <name type="scientific">Coptis chinensis</name>
    <dbReference type="NCBI Taxonomy" id="261450"/>
    <lineage>
        <taxon>Eukaryota</taxon>
        <taxon>Viridiplantae</taxon>
        <taxon>Streptophyta</taxon>
        <taxon>Embryophyta</taxon>
        <taxon>Tracheophyta</taxon>
        <taxon>Spermatophyta</taxon>
        <taxon>Magnoliopsida</taxon>
        <taxon>Ranunculales</taxon>
        <taxon>Ranunculaceae</taxon>
        <taxon>Coptidoideae</taxon>
        <taxon>Coptis</taxon>
    </lineage>
</organism>
<proteinExistence type="predicted"/>
<protein>
    <recommendedName>
        <fullName evidence="4">Pentatricopeptide repeat-containing protein</fullName>
    </recommendedName>
</protein>
<dbReference type="InterPro" id="IPR002885">
    <property type="entry name" value="PPR_rpt"/>
</dbReference>
<dbReference type="PANTHER" id="PTHR47926">
    <property type="entry name" value="PENTATRICOPEPTIDE REPEAT-CONTAINING PROTEIN"/>
    <property type="match status" value="1"/>
</dbReference>
<feature type="non-terminal residue" evidence="2">
    <location>
        <position position="155"/>
    </location>
</feature>
<dbReference type="InterPro" id="IPR046960">
    <property type="entry name" value="PPR_At4g14850-like_plant"/>
</dbReference>
<reference evidence="2 3" key="1">
    <citation type="submission" date="2020-10" db="EMBL/GenBank/DDBJ databases">
        <title>The Coptis chinensis genome and diversification of protoberbering-type alkaloids.</title>
        <authorList>
            <person name="Wang B."/>
            <person name="Shu S."/>
            <person name="Song C."/>
            <person name="Liu Y."/>
        </authorList>
    </citation>
    <scope>NUCLEOTIDE SEQUENCE [LARGE SCALE GENOMIC DNA]</scope>
    <source>
        <strain evidence="2">HL-2020</strain>
        <tissue evidence="2">Leaf</tissue>
    </source>
</reference>
<sequence length="155" mass="17495">LFGYAFQPNDITFISVITACSYLGMPLKGLQIFNRMTTVYGIQPKSEHYGCRVDFLSRAGLFEEAKGVAAERLFELERHSGAYVLLSNMYAADGRYDNAKRIRKIMKDRGVEKTPGCSSIDLNGLVHEFIAGEETHPQMEDIYQVLEKMNTLLDS</sequence>
<dbReference type="OrthoDB" id="185373at2759"/>
<comment type="caution">
    <text evidence="2">The sequence shown here is derived from an EMBL/GenBank/DDBJ whole genome shotgun (WGS) entry which is preliminary data.</text>
</comment>
<dbReference type="AlphaFoldDB" id="A0A835J3M8"/>
<dbReference type="Proteomes" id="UP000631114">
    <property type="component" value="Unassembled WGS sequence"/>
</dbReference>
<name>A0A835J3M8_9MAGN</name>
<accession>A0A835J3M8</accession>
<evidence type="ECO:0000256" key="1">
    <source>
        <dbReference type="ARBA" id="ARBA00022737"/>
    </source>
</evidence>
<dbReference type="Pfam" id="PF01535">
    <property type="entry name" value="PPR"/>
    <property type="match status" value="1"/>
</dbReference>
<dbReference type="Gene3D" id="1.25.40.10">
    <property type="entry name" value="Tetratricopeptide repeat domain"/>
    <property type="match status" value="1"/>
</dbReference>